<dbReference type="PROSITE" id="PS00075">
    <property type="entry name" value="DHFR_1"/>
    <property type="match status" value="1"/>
</dbReference>
<dbReference type="AlphaFoldDB" id="A0A235CEI1"/>
<dbReference type="PROSITE" id="PS51330">
    <property type="entry name" value="DHFR_2"/>
    <property type="match status" value="1"/>
</dbReference>
<evidence type="ECO:0000256" key="3">
    <source>
        <dbReference type="ARBA" id="ARBA00012856"/>
    </source>
</evidence>
<organism evidence="11 13">
    <name type="scientific">Oceanimonas baumannii</name>
    <dbReference type="NCBI Taxonomy" id="129578"/>
    <lineage>
        <taxon>Bacteria</taxon>
        <taxon>Pseudomonadati</taxon>
        <taxon>Pseudomonadota</taxon>
        <taxon>Gammaproteobacteria</taxon>
        <taxon>Aeromonadales</taxon>
        <taxon>Aeromonadaceae</taxon>
        <taxon>Oceanimonas</taxon>
    </lineage>
</organism>
<evidence type="ECO:0000256" key="4">
    <source>
        <dbReference type="ARBA" id="ARBA00022563"/>
    </source>
</evidence>
<evidence type="ECO:0000259" key="10">
    <source>
        <dbReference type="PROSITE" id="PS51330"/>
    </source>
</evidence>
<dbReference type="GO" id="GO:0046654">
    <property type="term" value="P:tetrahydrofolate biosynthetic process"/>
    <property type="evidence" value="ECO:0007669"/>
    <property type="project" value="UniProtKB-UniPathway"/>
</dbReference>
<dbReference type="GO" id="GO:0006730">
    <property type="term" value="P:one-carbon metabolic process"/>
    <property type="evidence" value="ECO:0007669"/>
    <property type="project" value="UniProtKB-KW"/>
</dbReference>
<dbReference type="GO" id="GO:0004146">
    <property type="term" value="F:dihydrofolate reductase activity"/>
    <property type="evidence" value="ECO:0007669"/>
    <property type="project" value="UniProtKB-EC"/>
</dbReference>
<keyword evidence="5 8" id="KW-0521">NADP</keyword>
<comment type="pathway">
    <text evidence="1 8">Cofactor biosynthesis; tetrahydrofolate biosynthesis; 5,6,7,8-tetrahydrofolate from 7,8-dihydrofolate: step 1/1.</text>
</comment>
<keyword evidence="4 8" id="KW-0554">One-carbon metabolism</keyword>
<dbReference type="EC" id="1.5.1.3" evidence="3 8"/>
<dbReference type="Pfam" id="PF00186">
    <property type="entry name" value="DHFR_1"/>
    <property type="match status" value="1"/>
</dbReference>
<evidence type="ECO:0000256" key="7">
    <source>
        <dbReference type="ARBA" id="ARBA00025067"/>
    </source>
</evidence>
<comment type="function">
    <text evidence="7 8">Key enzyme in folate metabolism. Catalyzes an essential reaction for de novo glycine and purine synthesis, and for DNA precursor synthesis.</text>
</comment>
<dbReference type="EMBL" id="SODO01000021">
    <property type="protein sequence ID" value="TDW54048.1"/>
    <property type="molecule type" value="Genomic_DNA"/>
</dbReference>
<reference evidence="12 14" key="2">
    <citation type="submission" date="2019-03" db="EMBL/GenBank/DDBJ databases">
        <title>Genomic Encyclopedia of Archaeal and Bacterial Type Strains, Phase II (KMG-II): from individual species to whole genera.</title>
        <authorList>
            <person name="Goeker M."/>
        </authorList>
    </citation>
    <scope>NUCLEOTIDE SEQUENCE [LARGE SCALE GENOMIC DNA]</scope>
    <source>
        <strain evidence="12 14">DSM 15594</strain>
    </source>
</reference>
<dbReference type="GO" id="GO:0070401">
    <property type="term" value="F:NADP+ binding"/>
    <property type="evidence" value="ECO:0007669"/>
    <property type="project" value="UniProtKB-ARBA"/>
</dbReference>
<dbReference type="NCBIfam" id="NF008037">
    <property type="entry name" value="PRK10769.1"/>
    <property type="match status" value="1"/>
</dbReference>
<feature type="domain" description="DHFR" evidence="10">
    <location>
        <begin position="2"/>
        <end position="160"/>
    </location>
</feature>
<dbReference type="SUPFAM" id="SSF53597">
    <property type="entry name" value="Dihydrofolate reductase-like"/>
    <property type="match status" value="1"/>
</dbReference>
<dbReference type="InterPro" id="IPR001796">
    <property type="entry name" value="DHFR_dom"/>
</dbReference>
<name>A0A235CEI1_9GAMM</name>
<keyword evidence="14" id="KW-1185">Reference proteome</keyword>
<dbReference type="InterPro" id="IPR012259">
    <property type="entry name" value="DHFR"/>
</dbReference>
<evidence type="ECO:0000256" key="8">
    <source>
        <dbReference type="PIRNR" id="PIRNR000194"/>
    </source>
</evidence>
<comment type="caution">
    <text evidence="11">The sequence shown here is derived from an EMBL/GenBank/DDBJ whole genome shotgun (WGS) entry which is preliminary data.</text>
</comment>
<evidence type="ECO:0000256" key="5">
    <source>
        <dbReference type="ARBA" id="ARBA00022857"/>
    </source>
</evidence>
<evidence type="ECO:0000313" key="11">
    <source>
        <dbReference type="EMBL" id="OYD22950.1"/>
    </source>
</evidence>
<dbReference type="UniPathway" id="UPA00077">
    <property type="reaction ID" value="UER00158"/>
</dbReference>
<dbReference type="PIRSF" id="PIRSF000194">
    <property type="entry name" value="DHFR"/>
    <property type="match status" value="1"/>
</dbReference>
<comment type="similarity">
    <text evidence="2 8 9">Belongs to the dihydrofolate reductase family.</text>
</comment>
<dbReference type="FunFam" id="3.40.430.10:FF:000001">
    <property type="entry name" value="Dihydrofolate reductase"/>
    <property type="match status" value="1"/>
</dbReference>
<evidence type="ECO:0000256" key="1">
    <source>
        <dbReference type="ARBA" id="ARBA00004903"/>
    </source>
</evidence>
<dbReference type="InterPro" id="IPR024072">
    <property type="entry name" value="DHFR-like_dom_sf"/>
</dbReference>
<sequence>MTLSMIVAMTRDGVIGRDNDMPWHLPADLAYFKQTTLGKPVVMGRNTYVSIGRPLPGRRNVIVSRALDEAPAGTELVPSPEAALALLGDAEEVMVMGGGQLYAAMLPLAQRLYITRIDASIEGDTRFPDIDTQAWKLVSEEVRAADERNQYDCRFQILERLK</sequence>
<evidence type="ECO:0000256" key="9">
    <source>
        <dbReference type="RuleBase" id="RU004474"/>
    </source>
</evidence>
<dbReference type="CDD" id="cd00209">
    <property type="entry name" value="DHFR"/>
    <property type="match status" value="1"/>
</dbReference>
<dbReference type="GO" id="GO:0046452">
    <property type="term" value="P:dihydrofolate metabolic process"/>
    <property type="evidence" value="ECO:0007669"/>
    <property type="project" value="TreeGrafter"/>
</dbReference>
<reference evidence="11 13" key="1">
    <citation type="submission" date="2017-08" db="EMBL/GenBank/DDBJ databases">
        <title>Draft Genome Sequence of the Marine Bacterium Oceanimonas baumannii ATCC 700832.</title>
        <authorList>
            <person name="Mcclelland W.D."/>
            <person name="Brennan M.A."/>
            <person name="Trachtenberg A.M."/>
            <person name="Maclea K.S."/>
        </authorList>
    </citation>
    <scope>NUCLEOTIDE SEQUENCE [LARGE SCALE GENOMIC DNA]</scope>
    <source>
        <strain evidence="11 13">ATCC 700832</strain>
    </source>
</reference>
<dbReference type="PRINTS" id="PR00070">
    <property type="entry name" value="DHFR"/>
</dbReference>
<evidence type="ECO:0000313" key="13">
    <source>
        <dbReference type="Proteomes" id="UP000243640"/>
    </source>
</evidence>
<dbReference type="PANTHER" id="PTHR48069:SF3">
    <property type="entry name" value="DIHYDROFOLATE REDUCTASE"/>
    <property type="match status" value="1"/>
</dbReference>
<evidence type="ECO:0000256" key="6">
    <source>
        <dbReference type="ARBA" id="ARBA00023002"/>
    </source>
</evidence>
<dbReference type="PANTHER" id="PTHR48069">
    <property type="entry name" value="DIHYDROFOLATE REDUCTASE"/>
    <property type="match status" value="1"/>
</dbReference>
<dbReference type="Proteomes" id="UP000295058">
    <property type="component" value="Unassembled WGS sequence"/>
</dbReference>
<evidence type="ECO:0000313" key="14">
    <source>
        <dbReference type="Proteomes" id="UP000295058"/>
    </source>
</evidence>
<gene>
    <name evidence="11" type="ORF">B6S09_14570</name>
    <name evidence="12" type="ORF">LY04_03497</name>
</gene>
<comment type="catalytic activity">
    <reaction evidence="8">
        <text>(6S)-5,6,7,8-tetrahydrofolate + NADP(+) = 7,8-dihydrofolate + NADPH + H(+)</text>
        <dbReference type="Rhea" id="RHEA:15009"/>
        <dbReference type="ChEBI" id="CHEBI:15378"/>
        <dbReference type="ChEBI" id="CHEBI:57451"/>
        <dbReference type="ChEBI" id="CHEBI:57453"/>
        <dbReference type="ChEBI" id="CHEBI:57783"/>
        <dbReference type="ChEBI" id="CHEBI:58349"/>
        <dbReference type="EC" id="1.5.1.3"/>
    </reaction>
</comment>
<proteinExistence type="inferred from homology"/>
<dbReference type="Gene3D" id="3.40.430.10">
    <property type="entry name" value="Dihydrofolate Reductase, subunit A"/>
    <property type="match status" value="1"/>
</dbReference>
<evidence type="ECO:0000313" key="12">
    <source>
        <dbReference type="EMBL" id="TDW54048.1"/>
    </source>
</evidence>
<accession>A0A235CEI1</accession>
<evidence type="ECO:0000256" key="2">
    <source>
        <dbReference type="ARBA" id="ARBA00009539"/>
    </source>
</evidence>
<dbReference type="EMBL" id="NQJF01000012">
    <property type="protein sequence ID" value="OYD22950.1"/>
    <property type="molecule type" value="Genomic_DNA"/>
</dbReference>
<dbReference type="GO" id="GO:0005829">
    <property type="term" value="C:cytosol"/>
    <property type="evidence" value="ECO:0007669"/>
    <property type="project" value="TreeGrafter"/>
</dbReference>
<dbReference type="OrthoDB" id="9804315at2"/>
<dbReference type="InterPro" id="IPR017925">
    <property type="entry name" value="DHFR_CS"/>
</dbReference>
<dbReference type="Proteomes" id="UP000243640">
    <property type="component" value="Unassembled WGS sequence"/>
</dbReference>
<dbReference type="RefSeq" id="WP_094279220.1">
    <property type="nucleotide sequence ID" value="NZ_JBLWZI010000026.1"/>
</dbReference>
<keyword evidence="6 8" id="KW-0560">Oxidoreductase</keyword>
<dbReference type="GO" id="GO:0046655">
    <property type="term" value="P:folic acid metabolic process"/>
    <property type="evidence" value="ECO:0007669"/>
    <property type="project" value="TreeGrafter"/>
</dbReference>
<protein>
    <recommendedName>
        <fullName evidence="3 8">Dihydrofolate reductase</fullName>
        <ecNumber evidence="3 8">1.5.1.3</ecNumber>
    </recommendedName>
</protein>